<reference evidence="2 3" key="2">
    <citation type="journal article" date="2015" name="Genome Announc.">
        <title>Complete Genome Sequence of Hyperthermophilic Piezophilic Archaeon Palaeococcus pacificus DY20341T, Isolated from Deep-Sea Hydrothermal Sediments.</title>
        <authorList>
            <person name="Zeng X."/>
            <person name="Jebbar M."/>
            <person name="Shao Z."/>
        </authorList>
    </citation>
    <scope>NUCLEOTIDE SEQUENCE [LARGE SCALE GENOMIC DNA]</scope>
    <source>
        <strain evidence="2 3">DY20341</strain>
    </source>
</reference>
<dbReference type="RefSeq" id="WP_048164648.1">
    <property type="nucleotide sequence ID" value="NZ_CP006019.1"/>
</dbReference>
<dbReference type="HOGENOM" id="CLU_177474_0_0_2"/>
<protein>
    <recommendedName>
        <fullName evidence="4">DUF4405 domain-containing protein</fullName>
    </recommendedName>
</protein>
<keyword evidence="1" id="KW-0812">Transmembrane</keyword>
<organism evidence="2 3">
    <name type="scientific">Palaeococcus pacificus DY20341</name>
    <dbReference type="NCBI Taxonomy" id="1343739"/>
    <lineage>
        <taxon>Archaea</taxon>
        <taxon>Methanobacteriati</taxon>
        <taxon>Methanobacteriota</taxon>
        <taxon>Thermococci</taxon>
        <taxon>Thermococcales</taxon>
        <taxon>Thermococcaceae</taxon>
        <taxon>Palaeococcus</taxon>
    </lineage>
</organism>
<evidence type="ECO:0000256" key="1">
    <source>
        <dbReference type="SAM" id="Phobius"/>
    </source>
</evidence>
<dbReference type="AlphaFoldDB" id="A0A075LSE5"/>
<dbReference type="eggNOG" id="arCOG08353">
    <property type="taxonomic scope" value="Archaea"/>
</dbReference>
<proteinExistence type="predicted"/>
<keyword evidence="3" id="KW-1185">Reference proteome</keyword>
<evidence type="ECO:0000313" key="2">
    <source>
        <dbReference type="EMBL" id="AIF69051.1"/>
    </source>
</evidence>
<keyword evidence="1" id="KW-1133">Transmembrane helix</keyword>
<feature type="transmembrane region" description="Helical" evidence="1">
    <location>
        <begin position="69"/>
        <end position="88"/>
    </location>
</feature>
<feature type="transmembrane region" description="Helical" evidence="1">
    <location>
        <begin position="21"/>
        <end position="49"/>
    </location>
</feature>
<keyword evidence="1" id="KW-0472">Membrane</keyword>
<dbReference type="Proteomes" id="UP000027981">
    <property type="component" value="Chromosome"/>
</dbReference>
<name>A0A075LSE5_9EURY</name>
<dbReference type="KEGG" id="ppac:PAP_03155"/>
<reference evidence="3" key="1">
    <citation type="submission" date="2013-06" db="EMBL/GenBank/DDBJ databases">
        <title>Complete Genome Sequence of Hyperthermophilic Palaeococcus pacificus DY20341T, Isolated from a Deep-Sea Hydrothermal Sediments.</title>
        <authorList>
            <person name="Zeng X."/>
            <person name="Shao Z."/>
        </authorList>
    </citation>
    <scope>NUCLEOTIDE SEQUENCE [LARGE SCALE GENOMIC DNA]</scope>
    <source>
        <strain evidence="3">DY20341</strain>
    </source>
</reference>
<evidence type="ECO:0000313" key="3">
    <source>
        <dbReference type="Proteomes" id="UP000027981"/>
    </source>
</evidence>
<accession>A0A075LSE5</accession>
<evidence type="ECO:0008006" key="4">
    <source>
        <dbReference type="Google" id="ProtNLM"/>
    </source>
</evidence>
<dbReference type="EMBL" id="CP006019">
    <property type="protein sequence ID" value="AIF69051.1"/>
    <property type="molecule type" value="Genomic_DNA"/>
</dbReference>
<gene>
    <name evidence="2" type="ORF">PAP_03155</name>
</gene>
<dbReference type="OrthoDB" id="99931at2157"/>
<sequence length="97" mass="11253">MDPMEKIFDEMAKNPKMKKKLKIKAAFSLLLLVLFFGVIFITVGTILATKNGSFLGLTKLQFMELRSKYGIMMMVLITIHLMMNWKIFTKELKILFS</sequence>
<dbReference type="GeneID" id="24841758"/>